<feature type="signal peptide" evidence="2">
    <location>
        <begin position="1"/>
        <end position="19"/>
    </location>
</feature>
<feature type="chain" id="PRO_5040213999" evidence="2">
    <location>
        <begin position="20"/>
        <end position="411"/>
    </location>
</feature>
<evidence type="ECO:0000313" key="3">
    <source>
        <dbReference type="EMBL" id="KAF9505173.1"/>
    </source>
</evidence>
<proteinExistence type="predicted"/>
<keyword evidence="4" id="KW-1185">Reference proteome</keyword>
<feature type="compositionally biased region" description="Low complexity" evidence="1">
    <location>
        <begin position="234"/>
        <end position="243"/>
    </location>
</feature>
<comment type="caution">
    <text evidence="3">The sequence shown here is derived from an EMBL/GenBank/DDBJ whole genome shotgun (WGS) entry which is preliminary data.</text>
</comment>
<keyword evidence="2" id="KW-0732">Signal</keyword>
<name>A0A9P6AG45_9AGAM</name>
<feature type="region of interest" description="Disordered" evidence="1">
    <location>
        <begin position="234"/>
        <end position="261"/>
    </location>
</feature>
<protein>
    <submittedName>
        <fullName evidence="3">Uncharacterized protein</fullName>
    </submittedName>
</protein>
<dbReference type="EMBL" id="MU129169">
    <property type="protein sequence ID" value="KAF9505173.1"/>
    <property type="molecule type" value="Genomic_DNA"/>
</dbReference>
<organism evidence="3 4">
    <name type="scientific">Hydnum rufescens UP504</name>
    <dbReference type="NCBI Taxonomy" id="1448309"/>
    <lineage>
        <taxon>Eukaryota</taxon>
        <taxon>Fungi</taxon>
        <taxon>Dikarya</taxon>
        <taxon>Basidiomycota</taxon>
        <taxon>Agaricomycotina</taxon>
        <taxon>Agaricomycetes</taxon>
        <taxon>Cantharellales</taxon>
        <taxon>Hydnaceae</taxon>
        <taxon>Hydnum</taxon>
    </lineage>
</organism>
<evidence type="ECO:0000256" key="1">
    <source>
        <dbReference type="SAM" id="MobiDB-lite"/>
    </source>
</evidence>
<evidence type="ECO:0000313" key="4">
    <source>
        <dbReference type="Proteomes" id="UP000886523"/>
    </source>
</evidence>
<accession>A0A9P6AG45</accession>
<gene>
    <name evidence="3" type="ORF">BS47DRAFT_1368259</name>
</gene>
<dbReference type="AlphaFoldDB" id="A0A9P6AG45"/>
<sequence length="411" mass="45622">MLPTLVGALPPLLVPLGRLHLLCTSDLTVVLSPAQEKVHMRGAAAANQFNEAVIIYFKLNSMGSTVYISECSNLFLVNLYFFTHRPALRGTATLSLRSTQVCFAPLLKAESLKPPKHVQASKLCLLGEADCFFLFKPLQYTLLSQNLITDLPSQTHEPLALPPGLNLLDPSTVLDDCFKWGSPDELGFMKHVIADQGAASMFPPIHFETFWLWTNLPSFVSSASIEAPVNAGISLSTPDTHSTSPPPKSASAGKEQGPSKLQKVGPYCKRKHASNKATSKANEVAWLCKREQSQMQLLEQQQHKAIIVCMPDKVEGLKAMQSGFCGPPEGWEQMDKRLTLPMLSMTLWLLLPVEYKYKPLTNSCRPWLMGVIPTSPSNWAPTLVVDHEHCLVILKSFRDSHMMDEWMVSWL</sequence>
<dbReference type="Proteomes" id="UP000886523">
    <property type="component" value="Unassembled WGS sequence"/>
</dbReference>
<reference evidence="3" key="1">
    <citation type="journal article" date="2020" name="Nat. Commun.">
        <title>Large-scale genome sequencing of mycorrhizal fungi provides insights into the early evolution of symbiotic traits.</title>
        <authorList>
            <person name="Miyauchi S."/>
            <person name="Kiss E."/>
            <person name="Kuo A."/>
            <person name="Drula E."/>
            <person name="Kohler A."/>
            <person name="Sanchez-Garcia M."/>
            <person name="Morin E."/>
            <person name="Andreopoulos B."/>
            <person name="Barry K.W."/>
            <person name="Bonito G."/>
            <person name="Buee M."/>
            <person name="Carver A."/>
            <person name="Chen C."/>
            <person name="Cichocki N."/>
            <person name="Clum A."/>
            <person name="Culley D."/>
            <person name="Crous P.W."/>
            <person name="Fauchery L."/>
            <person name="Girlanda M."/>
            <person name="Hayes R.D."/>
            <person name="Keri Z."/>
            <person name="LaButti K."/>
            <person name="Lipzen A."/>
            <person name="Lombard V."/>
            <person name="Magnuson J."/>
            <person name="Maillard F."/>
            <person name="Murat C."/>
            <person name="Nolan M."/>
            <person name="Ohm R.A."/>
            <person name="Pangilinan J."/>
            <person name="Pereira M.F."/>
            <person name="Perotto S."/>
            <person name="Peter M."/>
            <person name="Pfister S."/>
            <person name="Riley R."/>
            <person name="Sitrit Y."/>
            <person name="Stielow J.B."/>
            <person name="Szollosi G."/>
            <person name="Zifcakova L."/>
            <person name="Stursova M."/>
            <person name="Spatafora J.W."/>
            <person name="Tedersoo L."/>
            <person name="Vaario L.M."/>
            <person name="Yamada A."/>
            <person name="Yan M."/>
            <person name="Wang P."/>
            <person name="Xu J."/>
            <person name="Bruns T."/>
            <person name="Baldrian P."/>
            <person name="Vilgalys R."/>
            <person name="Dunand C."/>
            <person name="Henrissat B."/>
            <person name="Grigoriev I.V."/>
            <person name="Hibbett D."/>
            <person name="Nagy L.G."/>
            <person name="Martin F.M."/>
        </authorList>
    </citation>
    <scope>NUCLEOTIDE SEQUENCE</scope>
    <source>
        <strain evidence="3">UP504</strain>
    </source>
</reference>
<evidence type="ECO:0000256" key="2">
    <source>
        <dbReference type="SAM" id="SignalP"/>
    </source>
</evidence>